<protein>
    <submittedName>
        <fullName evidence="1">Uncharacterized protein</fullName>
    </submittedName>
</protein>
<name>A0A1Y5PF91_9MYCO</name>
<proteinExistence type="predicted"/>
<sequence>MSRQQLDTQVRKGVLVRVWSGVYPTRKPTMADRLAARARQLPRPRALATLDAAEYESVEWHVGRDEMLRDKKRFAGIQEAGRIASRRALSGRR</sequence>
<dbReference type="AlphaFoldDB" id="A0A1Y5PF91"/>
<gene>
    <name evidence="1" type="ORF">MHPYR_420021</name>
</gene>
<organism evidence="1">
    <name type="scientific">uncultured Mycobacterium sp</name>
    <dbReference type="NCBI Taxonomy" id="171292"/>
    <lineage>
        <taxon>Bacteria</taxon>
        <taxon>Bacillati</taxon>
        <taxon>Actinomycetota</taxon>
        <taxon>Actinomycetes</taxon>
        <taxon>Mycobacteriales</taxon>
        <taxon>Mycobacteriaceae</taxon>
        <taxon>Mycobacterium</taxon>
        <taxon>environmental samples</taxon>
    </lineage>
</organism>
<accession>A0A1Y5PF91</accession>
<dbReference type="EMBL" id="FLQS01000037">
    <property type="protein sequence ID" value="SBS77375.1"/>
    <property type="molecule type" value="Genomic_DNA"/>
</dbReference>
<reference evidence="1" key="1">
    <citation type="submission" date="2016-03" db="EMBL/GenBank/DDBJ databases">
        <authorList>
            <person name="Ploux O."/>
        </authorList>
    </citation>
    <scope>NUCLEOTIDE SEQUENCE</scope>
    <source>
        <strain evidence="1">UC10</strain>
    </source>
</reference>
<evidence type="ECO:0000313" key="1">
    <source>
        <dbReference type="EMBL" id="SBS77375.1"/>
    </source>
</evidence>